<organism evidence="1 2">
    <name type="scientific">Curtobacterium herbarum</name>
    <dbReference type="NCBI Taxonomy" id="150122"/>
    <lineage>
        <taxon>Bacteria</taxon>
        <taxon>Bacillati</taxon>
        <taxon>Actinomycetota</taxon>
        <taxon>Actinomycetes</taxon>
        <taxon>Micrococcales</taxon>
        <taxon>Microbacteriaceae</taxon>
        <taxon>Curtobacterium</taxon>
    </lineage>
</organism>
<dbReference type="RefSeq" id="WP_204609609.1">
    <property type="nucleotide sequence ID" value="NZ_BAAAJX010000015.1"/>
</dbReference>
<gene>
    <name evidence="1" type="ORF">GCM10009627_26180</name>
</gene>
<reference evidence="1 2" key="1">
    <citation type="journal article" date="2019" name="Int. J. Syst. Evol. Microbiol.">
        <title>The Global Catalogue of Microorganisms (GCM) 10K type strain sequencing project: providing services to taxonomists for standard genome sequencing and annotation.</title>
        <authorList>
            <consortium name="The Broad Institute Genomics Platform"/>
            <consortium name="The Broad Institute Genome Sequencing Center for Infectious Disease"/>
            <person name="Wu L."/>
            <person name="Ma J."/>
        </authorList>
    </citation>
    <scope>NUCLEOTIDE SEQUENCE [LARGE SCALE GENOMIC DNA]</scope>
    <source>
        <strain evidence="1 2">JCM 12140</strain>
    </source>
</reference>
<accession>A0ABN1ZEY1</accession>
<name>A0ABN1ZEY1_9MICO</name>
<evidence type="ECO:0000313" key="2">
    <source>
        <dbReference type="Proteomes" id="UP001501742"/>
    </source>
</evidence>
<dbReference type="Proteomes" id="UP001501742">
    <property type="component" value="Unassembled WGS sequence"/>
</dbReference>
<evidence type="ECO:0008006" key="3">
    <source>
        <dbReference type="Google" id="ProtNLM"/>
    </source>
</evidence>
<protein>
    <recommendedName>
        <fullName evidence="3">Asp23/Gls24 family envelope stress response protein</fullName>
    </recommendedName>
</protein>
<proteinExistence type="predicted"/>
<dbReference type="EMBL" id="BAAAJX010000015">
    <property type="protein sequence ID" value="GAA1494272.1"/>
    <property type="molecule type" value="Genomic_DNA"/>
</dbReference>
<keyword evidence="2" id="KW-1185">Reference proteome</keyword>
<sequence>MSAAALPGTDRIATPALVHTAQAVAAEALRAPLREVRARVVDDGRGALAVEVTSPLTVPALGSHAVLDEPVLATAHRARTTIAERLRTITGRKVERVSVTFTSTVLDVPRRVR</sequence>
<evidence type="ECO:0000313" key="1">
    <source>
        <dbReference type="EMBL" id="GAA1494272.1"/>
    </source>
</evidence>
<comment type="caution">
    <text evidence="1">The sequence shown here is derived from an EMBL/GenBank/DDBJ whole genome shotgun (WGS) entry which is preliminary data.</text>
</comment>